<dbReference type="OrthoDB" id="10260017at2759"/>
<dbReference type="Proteomes" id="UP000660262">
    <property type="component" value="Unassembled WGS sequence"/>
</dbReference>
<name>A0A830HN83_9CHLO</name>
<feature type="compositionally biased region" description="Basic residues" evidence="1">
    <location>
        <begin position="86"/>
        <end position="98"/>
    </location>
</feature>
<organism evidence="2 3">
    <name type="scientific">Pycnococcus provasolii</name>
    <dbReference type="NCBI Taxonomy" id="41880"/>
    <lineage>
        <taxon>Eukaryota</taxon>
        <taxon>Viridiplantae</taxon>
        <taxon>Chlorophyta</taxon>
        <taxon>Pseudoscourfieldiophyceae</taxon>
        <taxon>Pseudoscourfieldiales</taxon>
        <taxon>Pycnococcaceae</taxon>
        <taxon>Pycnococcus</taxon>
    </lineage>
</organism>
<feature type="region of interest" description="Disordered" evidence="1">
    <location>
        <begin position="68"/>
        <end position="157"/>
    </location>
</feature>
<feature type="compositionally biased region" description="Basic residues" evidence="1">
    <location>
        <begin position="139"/>
        <end position="150"/>
    </location>
</feature>
<sequence>MPISTTTSKDQVENSNSSSGGSGFSFMRLFRTLVCCPCSLFGHSTQRLDTSKGRQAQSRAAFTDVVTANGNAHSTHAPSKRDSANKKKASFLSKRHASKPQAASASAGAAASSSTSAHANGKESPGVFPSKPSAEAIRRRNQRSKSRPIRAARDGPSVYVGESKEECNCEEWNLQPMGTPHEKDVTSDTVDLWGPHLYGARKFLGGAPSKDGRYCFGVPSHTDYVLRLDTVTGEVTKLAEGLLPQGQFKWLRGILAPSGAIYCIPACAPCVLKIIPETSEVKLFGHEACIYGGWQWHGAALSKTDGNIYAIPANAKRVLRIEPETDTVSLHGPELDEGGVSAKWYGGIKGRDGSIWGVPYNATCCLKIKPASAPGLDDVEVKCIGSFPRGGYKWHGGTSDCLTGAIWGIPSHAKGVLKILPEEERAEIIENDDVFSWEKDPETDHMVNSRDTRYKFGGAVADSSGTVWCIPSDVDFVLKVKPGIDGKPDRLFRIGKVDHYKNKYQGGVLVPGGGDNGGDAVFCIPCDATDVLKINCETDRLEAIGHLPGNLKKFQGAYYAPDGTIWGLPESARHILRIRPHASSREAGTFEFIKK</sequence>
<feature type="compositionally biased region" description="Low complexity" evidence="1">
    <location>
        <begin position="99"/>
        <end position="119"/>
    </location>
</feature>
<evidence type="ECO:0000313" key="2">
    <source>
        <dbReference type="EMBL" id="GHP08634.1"/>
    </source>
</evidence>
<gene>
    <name evidence="2" type="ORF">PPROV_000737100</name>
</gene>
<dbReference type="AlphaFoldDB" id="A0A830HN83"/>
<evidence type="ECO:0000256" key="1">
    <source>
        <dbReference type="SAM" id="MobiDB-lite"/>
    </source>
</evidence>
<protein>
    <submittedName>
        <fullName evidence="2">Uncharacterized protein</fullName>
    </submittedName>
</protein>
<evidence type="ECO:0000313" key="3">
    <source>
        <dbReference type="Proteomes" id="UP000660262"/>
    </source>
</evidence>
<keyword evidence="3" id="KW-1185">Reference proteome</keyword>
<dbReference type="EMBL" id="BNJQ01000021">
    <property type="protein sequence ID" value="GHP08634.1"/>
    <property type="molecule type" value="Genomic_DNA"/>
</dbReference>
<proteinExistence type="predicted"/>
<feature type="compositionally biased region" description="Polar residues" evidence="1">
    <location>
        <begin position="68"/>
        <end position="77"/>
    </location>
</feature>
<reference evidence="2" key="1">
    <citation type="submission" date="2020-10" db="EMBL/GenBank/DDBJ databases">
        <title>Unveiling of a novel bifunctional photoreceptor, Dualchrome1, isolated from a cosmopolitan green alga.</title>
        <authorList>
            <person name="Suzuki S."/>
            <person name="Kawachi M."/>
        </authorList>
    </citation>
    <scope>NUCLEOTIDE SEQUENCE</scope>
    <source>
        <strain evidence="2">NIES 2893</strain>
    </source>
</reference>
<accession>A0A830HN83</accession>
<dbReference type="SUPFAM" id="SSF63829">
    <property type="entry name" value="Calcium-dependent phosphotriesterase"/>
    <property type="match status" value="1"/>
</dbReference>
<comment type="caution">
    <text evidence="2">The sequence shown here is derived from an EMBL/GenBank/DDBJ whole genome shotgun (WGS) entry which is preliminary data.</text>
</comment>